<dbReference type="STRING" id="1802129.A3J04_04235"/>
<feature type="chain" id="PRO_5009583049" evidence="2">
    <location>
        <begin position="21"/>
        <end position="105"/>
    </location>
</feature>
<keyword evidence="1" id="KW-0812">Transmembrane</keyword>
<dbReference type="Proteomes" id="UP000177954">
    <property type="component" value="Unassembled WGS sequence"/>
</dbReference>
<evidence type="ECO:0000256" key="2">
    <source>
        <dbReference type="SAM" id="SignalP"/>
    </source>
</evidence>
<gene>
    <name evidence="3" type="ORF">A3J04_04235</name>
</gene>
<feature type="transmembrane region" description="Helical" evidence="1">
    <location>
        <begin position="70"/>
        <end position="93"/>
    </location>
</feature>
<dbReference type="AlphaFoldDB" id="A0A1G2H1F1"/>
<keyword evidence="1" id="KW-0472">Membrane</keyword>
<keyword evidence="2" id="KW-0732">Signal</keyword>
<keyword evidence="1" id="KW-1133">Transmembrane helix</keyword>
<protein>
    <submittedName>
        <fullName evidence="3">Uncharacterized protein</fullName>
    </submittedName>
</protein>
<feature type="signal peptide" evidence="2">
    <location>
        <begin position="1"/>
        <end position="20"/>
    </location>
</feature>
<sequence length="105" mass="11234">MSLLFLVAVFSLGFSLVATDSPGCSSPFACLADISLFNPELRTSQSTPETVAPIGLVLDFATINEVLRVVGVYALLISIAALIVLEGVEVHYLKLLLGRRVRSRA</sequence>
<accession>A0A1G2H1F1</accession>
<reference evidence="3 4" key="1">
    <citation type="journal article" date="2016" name="Nat. Commun.">
        <title>Thousands of microbial genomes shed light on interconnected biogeochemical processes in an aquifer system.</title>
        <authorList>
            <person name="Anantharaman K."/>
            <person name="Brown C.T."/>
            <person name="Hug L.A."/>
            <person name="Sharon I."/>
            <person name="Castelle C.J."/>
            <person name="Probst A.J."/>
            <person name="Thomas B.C."/>
            <person name="Singh A."/>
            <person name="Wilkins M.J."/>
            <person name="Karaoz U."/>
            <person name="Brodie E.L."/>
            <person name="Williams K.H."/>
            <person name="Hubbard S.S."/>
            <person name="Banfield J.F."/>
        </authorList>
    </citation>
    <scope>NUCLEOTIDE SEQUENCE [LARGE SCALE GENOMIC DNA]</scope>
</reference>
<name>A0A1G2H1F1_9BACT</name>
<evidence type="ECO:0000256" key="1">
    <source>
        <dbReference type="SAM" id="Phobius"/>
    </source>
</evidence>
<evidence type="ECO:0000313" key="4">
    <source>
        <dbReference type="Proteomes" id="UP000177954"/>
    </source>
</evidence>
<organism evidence="3 4">
    <name type="scientific">Candidatus Ryanbacteria bacterium RIFCSPLOWO2_02_FULL_47_14</name>
    <dbReference type="NCBI Taxonomy" id="1802129"/>
    <lineage>
        <taxon>Bacteria</taxon>
        <taxon>Candidatus Ryaniibacteriota</taxon>
    </lineage>
</organism>
<evidence type="ECO:0000313" key="3">
    <source>
        <dbReference type="EMBL" id="OGZ56283.1"/>
    </source>
</evidence>
<proteinExistence type="predicted"/>
<dbReference type="EMBL" id="MHNZ01000020">
    <property type="protein sequence ID" value="OGZ56283.1"/>
    <property type="molecule type" value="Genomic_DNA"/>
</dbReference>
<comment type="caution">
    <text evidence="3">The sequence shown here is derived from an EMBL/GenBank/DDBJ whole genome shotgun (WGS) entry which is preliminary data.</text>
</comment>